<dbReference type="EMBL" id="UINC01201097">
    <property type="protein sequence ID" value="SVE20285.1"/>
    <property type="molecule type" value="Genomic_DNA"/>
</dbReference>
<proteinExistence type="predicted"/>
<reference evidence="1" key="1">
    <citation type="submission" date="2018-05" db="EMBL/GenBank/DDBJ databases">
        <authorList>
            <person name="Lanie J.A."/>
            <person name="Ng W.-L."/>
            <person name="Kazmierczak K.M."/>
            <person name="Andrzejewski T.M."/>
            <person name="Davidsen T.M."/>
            <person name="Wayne K.J."/>
            <person name="Tettelin H."/>
            <person name="Glass J.I."/>
            <person name="Rusch D."/>
            <person name="Podicherti R."/>
            <person name="Tsui H.-C.T."/>
            <person name="Winkler M.E."/>
        </authorList>
    </citation>
    <scope>NUCLEOTIDE SEQUENCE</scope>
</reference>
<evidence type="ECO:0008006" key="2">
    <source>
        <dbReference type="Google" id="ProtNLM"/>
    </source>
</evidence>
<feature type="non-terminal residue" evidence="1">
    <location>
        <position position="80"/>
    </location>
</feature>
<dbReference type="AlphaFoldDB" id="A0A383BLP9"/>
<dbReference type="PANTHER" id="PTHR30244">
    <property type="entry name" value="TRANSAMINASE"/>
    <property type="match status" value="1"/>
</dbReference>
<accession>A0A383BLP9</accession>
<dbReference type="InterPro" id="IPR015421">
    <property type="entry name" value="PyrdxlP-dep_Trfase_major"/>
</dbReference>
<dbReference type="GO" id="GO:0008483">
    <property type="term" value="F:transaminase activity"/>
    <property type="evidence" value="ECO:0007669"/>
    <property type="project" value="TreeGrafter"/>
</dbReference>
<evidence type="ECO:0000313" key="1">
    <source>
        <dbReference type="EMBL" id="SVE20285.1"/>
    </source>
</evidence>
<organism evidence="1">
    <name type="scientific">marine metagenome</name>
    <dbReference type="NCBI Taxonomy" id="408172"/>
    <lineage>
        <taxon>unclassified sequences</taxon>
        <taxon>metagenomes</taxon>
        <taxon>ecological metagenomes</taxon>
    </lineage>
</organism>
<protein>
    <recommendedName>
        <fullName evidence="2">DegT/DnrJ/EryC1/StrS aminotransferase family protein</fullName>
    </recommendedName>
</protein>
<gene>
    <name evidence="1" type="ORF">METZ01_LOCUS473139</name>
</gene>
<dbReference type="InterPro" id="IPR015424">
    <property type="entry name" value="PyrdxlP-dep_Trfase"/>
</dbReference>
<dbReference type="Pfam" id="PF01041">
    <property type="entry name" value="DegT_DnrJ_EryC1"/>
    <property type="match status" value="1"/>
</dbReference>
<name>A0A383BLP9_9ZZZZ</name>
<dbReference type="PANTHER" id="PTHR30244:SF34">
    <property type="entry name" value="DTDP-4-AMINO-4,6-DIDEOXYGALACTOSE TRANSAMINASE"/>
    <property type="match status" value="1"/>
</dbReference>
<dbReference type="GO" id="GO:0000271">
    <property type="term" value="P:polysaccharide biosynthetic process"/>
    <property type="evidence" value="ECO:0007669"/>
    <property type="project" value="TreeGrafter"/>
</dbReference>
<sequence length="80" mass="9315">MKPIQMAGPWITDLDKRIVADMMQNGWDNYEYVEKFEQAFAEWHGRKYCLMTPCCTHAIHLLLLALNIKEGDEVIVPECT</sequence>
<dbReference type="GO" id="GO:0030170">
    <property type="term" value="F:pyridoxal phosphate binding"/>
    <property type="evidence" value="ECO:0007669"/>
    <property type="project" value="TreeGrafter"/>
</dbReference>
<dbReference type="SUPFAM" id="SSF53383">
    <property type="entry name" value="PLP-dependent transferases"/>
    <property type="match status" value="1"/>
</dbReference>
<dbReference type="Gene3D" id="3.40.640.10">
    <property type="entry name" value="Type I PLP-dependent aspartate aminotransferase-like (Major domain)"/>
    <property type="match status" value="1"/>
</dbReference>
<dbReference type="InterPro" id="IPR000653">
    <property type="entry name" value="DegT/StrS_aminotransferase"/>
</dbReference>